<keyword evidence="3" id="KW-1185">Reference proteome</keyword>
<dbReference type="Proteomes" id="UP000022910">
    <property type="component" value="Unassembled WGS sequence"/>
</dbReference>
<dbReference type="HOGENOM" id="CLU_2655774_0_0_1"/>
<proteinExistence type="predicted"/>
<comment type="caution">
    <text evidence="2">The sequence shown here is derived from an EMBL/GenBank/DDBJ whole genome shotgun (WGS) entry which is preliminary data.</text>
</comment>
<evidence type="ECO:0000313" key="2">
    <source>
        <dbReference type="EMBL" id="EXX66227.1"/>
    </source>
</evidence>
<gene>
    <name evidence="2" type="ORF">RirG_125860</name>
</gene>
<feature type="region of interest" description="Disordered" evidence="1">
    <location>
        <begin position="1"/>
        <end position="28"/>
    </location>
</feature>
<protein>
    <submittedName>
        <fullName evidence="2">Uncharacterized protein</fullName>
    </submittedName>
</protein>
<dbReference type="OrthoDB" id="10426451at2759"/>
<organism evidence="2 3">
    <name type="scientific">Rhizophagus irregularis (strain DAOM 197198w)</name>
    <name type="common">Glomus intraradices</name>
    <dbReference type="NCBI Taxonomy" id="1432141"/>
    <lineage>
        <taxon>Eukaryota</taxon>
        <taxon>Fungi</taxon>
        <taxon>Fungi incertae sedis</taxon>
        <taxon>Mucoromycota</taxon>
        <taxon>Glomeromycotina</taxon>
        <taxon>Glomeromycetes</taxon>
        <taxon>Glomerales</taxon>
        <taxon>Glomeraceae</taxon>
        <taxon>Rhizophagus</taxon>
    </lineage>
</organism>
<name>A0A015J9K6_RHIIW</name>
<dbReference type="AlphaFoldDB" id="A0A015J9K6"/>
<dbReference type="EMBL" id="JEMT01019351">
    <property type="protein sequence ID" value="EXX66227.1"/>
    <property type="molecule type" value="Genomic_DNA"/>
</dbReference>
<evidence type="ECO:0000256" key="1">
    <source>
        <dbReference type="SAM" id="MobiDB-lite"/>
    </source>
</evidence>
<evidence type="ECO:0000313" key="3">
    <source>
        <dbReference type="Proteomes" id="UP000022910"/>
    </source>
</evidence>
<accession>A0A015J9K6</accession>
<feature type="compositionally biased region" description="Basic residues" evidence="1">
    <location>
        <begin position="1"/>
        <end position="12"/>
    </location>
</feature>
<sequence length="76" mass="8904">MKREKEKRKGKVKMNGEGENEWEKRKGTVKTKGTFRRFGGSLDKPEFNISKVQRSLNVWNLTFRRFTLASTLALDI</sequence>
<reference evidence="2 3" key="1">
    <citation type="submission" date="2014-02" db="EMBL/GenBank/DDBJ databases">
        <title>Single nucleus genome sequencing reveals high similarity among nuclei of an endomycorrhizal fungus.</title>
        <authorList>
            <person name="Lin K."/>
            <person name="Geurts R."/>
            <person name="Zhang Z."/>
            <person name="Limpens E."/>
            <person name="Saunders D.G."/>
            <person name="Mu D."/>
            <person name="Pang E."/>
            <person name="Cao H."/>
            <person name="Cha H."/>
            <person name="Lin T."/>
            <person name="Zhou Q."/>
            <person name="Shang Y."/>
            <person name="Li Y."/>
            <person name="Ivanov S."/>
            <person name="Sharma T."/>
            <person name="Velzen R.V."/>
            <person name="Ruijter N.D."/>
            <person name="Aanen D.K."/>
            <person name="Win J."/>
            <person name="Kamoun S."/>
            <person name="Bisseling T."/>
            <person name="Huang S."/>
        </authorList>
    </citation>
    <scope>NUCLEOTIDE SEQUENCE [LARGE SCALE GENOMIC DNA]</scope>
    <source>
        <strain evidence="3">DAOM197198w</strain>
    </source>
</reference>